<feature type="compositionally biased region" description="Basic residues" evidence="1">
    <location>
        <begin position="338"/>
        <end position="348"/>
    </location>
</feature>
<comment type="caution">
    <text evidence="2">The sequence shown here is derived from an EMBL/GenBank/DDBJ whole genome shotgun (WGS) entry which is preliminary data.</text>
</comment>
<dbReference type="PROSITE" id="PS50330">
    <property type="entry name" value="UIM"/>
    <property type="match status" value="1"/>
</dbReference>
<dbReference type="EMBL" id="JAULSV010000003">
    <property type="protein sequence ID" value="KAK0649249.1"/>
    <property type="molecule type" value="Genomic_DNA"/>
</dbReference>
<organism evidence="2 3">
    <name type="scientific">Cercophora newfieldiana</name>
    <dbReference type="NCBI Taxonomy" id="92897"/>
    <lineage>
        <taxon>Eukaryota</taxon>
        <taxon>Fungi</taxon>
        <taxon>Dikarya</taxon>
        <taxon>Ascomycota</taxon>
        <taxon>Pezizomycotina</taxon>
        <taxon>Sordariomycetes</taxon>
        <taxon>Sordariomycetidae</taxon>
        <taxon>Sordariales</taxon>
        <taxon>Lasiosphaeriaceae</taxon>
        <taxon>Cercophora</taxon>
    </lineage>
</organism>
<dbReference type="AlphaFoldDB" id="A0AA40CUA5"/>
<evidence type="ECO:0000313" key="2">
    <source>
        <dbReference type="EMBL" id="KAK0649249.1"/>
    </source>
</evidence>
<gene>
    <name evidence="2" type="ORF">B0T16DRAFT_409705</name>
</gene>
<proteinExistence type="predicted"/>
<feature type="non-terminal residue" evidence="2">
    <location>
        <position position="348"/>
    </location>
</feature>
<feature type="region of interest" description="Disordered" evidence="1">
    <location>
        <begin position="1"/>
        <end position="348"/>
    </location>
</feature>
<feature type="compositionally biased region" description="Basic and acidic residues" evidence="1">
    <location>
        <begin position="263"/>
        <end position="277"/>
    </location>
</feature>
<feature type="compositionally biased region" description="Low complexity" evidence="1">
    <location>
        <begin position="172"/>
        <end position="183"/>
    </location>
</feature>
<evidence type="ECO:0000313" key="3">
    <source>
        <dbReference type="Proteomes" id="UP001174936"/>
    </source>
</evidence>
<feature type="compositionally biased region" description="Basic and acidic residues" evidence="1">
    <location>
        <begin position="302"/>
        <end position="325"/>
    </location>
</feature>
<feature type="compositionally biased region" description="Basic and acidic residues" evidence="1">
    <location>
        <begin position="154"/>
        <end position="169"/>
    </location>
</feature>
<sequence length="348" mass="40140">MFSTNPRGRTESRESEGEPSSHIRRNSRNGPRYSATPNNWESCYVDKFDDEDDENDYTTSTPSPSARRIHPGTFVNPWRQPPKPRSRSRTRRDSHTRTTSAWEDSASPVSPTTDDHYTRPNPTTRGRADSQSRRHSTAEATYGPSNPRNSRAQKRWERDYIRVFDKEYAEDNNPSPNNRRNTYPRPPPGGRRPAAPVDLRMSGALPVPPSTSSRPSRLSRHERQEQRARTAEWAAEDERRTPSARRAQARNNDEEEDSQLAEALRESLRTFEEDKEKARRRKRQSLTPWYRRRGAPGNSVDEALRERVARSVDEQNREIARRLGAKEQGQGQGQGGVGRKRRVRFPDD</sequence>
<protein>
    <submittedName>
        <fullName evidence="2">Uncharacterized protein</fullName>
    </submittedName>
</protein>
<name>A0AA40CUA5_9PEZI</name>
<keyword evidence="3" id="KW-1185">Reference proteome</keyword>
<evidence type="ECO:0000256" key="1">
    <source>
        <dbReference type="SAM" id="MobiDB-lite"/>
    </source>
</evidence>
<feature type="compositionally biased region" description="Basic and acidic residues" evidence="1">
    <location>
        <begin position="219"/>
        <end position="241"/>
    </location>
</feature>
<feature type="compositionally biased region" description="Basic residues" evidence="1">
    <location>
        <begin position="278"/>
        <end position="294"/>
    </location>
</feature>
<dbReference type="Proteomes" id="UP001174936">
    <property type="component" value="Unassembled WGS sequence"/>
</dbReference>
<accession>A0AA40CUA5</accession>
<feature type="compositionally biased region" description="Basic and acidic residues" evidence="1">
    <location>
        <begin position="8"/>
        <end position="21"/>
    </location>
</feature>
<dbReference type="InterPro" id="IPR003903">
    <property type="entry name" value="UIM_dom"/>
</dbReference>
<reference evidence="2" key="1">
    <citation type="submission" date="2023-06" db="EMBL/GenBank/DDBJ databases">
        <title>Genome-scale phylogeny and comparative genomics of the fungal order Sordariales.</title>
        <authorList>
            <consortium name="Lawrence Berkeley National Laboratory"/>
            <person name="Hensen N."/>
            <person name="Bonometti L."/>
            <person name="Westerberg I."/>
            <person name="Brannstrom I.O."/>
            <person name="Guillou S."/>
            <person name="Cros-Aarteil S."/>
            <person name="Calhoun S."/>
            <person name="Haridas S."/>
            <person name="Kuo A."/>
            <person name="Mondo S."/>
            <person name="Pangilinan J."/>
            <person name="Riley R."/>
            <person name="Labutti K."/>
            <person name="Andreopoulos B."/>
            <person name="Lipzen A."/>
            <person name="Chen C."/>
            <person name="Yanf M."/>
            <person name="Daum C."/>
            <person name="Ng V."/>
            <person name="Clum A."/>
            <person name="Steindorff A."/>
            <person name="Ohm R."/>
            <person name="Martin F."/>
            <person name="Silar P."/>
            <person name="Natvig D."/>
            <person name="Lalanne C."/>
            <person name="Gautier V."/>
            <person name="Ament-Velasquez S.L."/>
            <person name="Kruys A."/>
            <person name="Hutchinson M.I."/>
            <person name="Powell A.J."/>
            <person name="Barry K."/>
            <person name="Miller A.N."/>
            <person name="Grigoriev I.V."/>
            <person name="Debuchy R."/>
            <person name="Gladieux P."/>
            <person name="Thoren M.H."/>
            <person name="Johannesson H."/>
        </authorList>
    </citation>
    <scope>NUCLEOTIDE SEQUENCE</scope>
    <source>
        <strain evidence="2">SMH2532-1</strain>
    </source>
</reference>